<comment type="caution">
    <text evidence="1">The sequence shown here is derived from an EMBL/GenBank/DDBJ whole genome shotgun (WGS) entry which is preliminary data.</text>
</comment>
<organism evidence="1 2">
    <name type="scientific">Nonomuraea typhae</name>
    <dbReference type="NCBI Taxonomy" id="2603600"/>
    <lineage>
        <taxon>Bacteria</taxon>
        <taxon>Bacillati</taxon>
        <taxon>Actinomycetota</taxon>
        <taxon>Actinomycetes</taxon>
        <taxon>Streptosporangiales</taxon>
        <taxon>Streptosporangiaceae</taxon>
        <taxon>Nonomuraea</taxon>
    </lineage>
</organism>
<keyword evidence="2" id="KW-1185">Reference proteome</keyword>
<dbReference type="Proteomes" id="UP001612741">
    <property type="component" value="Unassembled WGS sequence"/>
</dbReference>
<reference evidence="1 2" key="1">
    <citation type="submission" date="2024-10" db="EMBL/GenBank/DDBJ databases">
        <title>The Natural Products Discovery Center: Release of the First 8490 Sequenced Strains for Exploring Actinobacteria Biosynthetic Diversity.</title>
        <authorList>
            <person name="Kalkreuter E."/>
            <person name="Kautsar S.A."/>
            <person name="Yang D."/>
            <person name="Bader C.D."/>
            <person name="Teijaro C.N."/>
            <person name="Fluegel L."/>
            <person name="Davis C.M."/>
            <person name="Simpson J.R."/>
            <person name="Lauterbach L."/>
            <person name="Steele A.D."/>
            <person name="Gui C."/>
            <person name="Meng S."/>
            <person name="Li G."/>
            <person name="Viehrig K."/>
            <person name="Ye F."/>
            <person name="Su P."/>
            <person name="Kiefer A.F."/>
            <person name="Nichols A."/>
            <person name="Cepeda A.J."/>
            <person name="Yan W."/>
            <person name="Fan B."/>
            <person name="Jiang Y."/>
            <person name="Adhikari A."/>
            <person name="Zheng C.-J."/>
            <person name="Schuster L."/>
            <person name="Cowan T.M."/>
            <person name="Smanski M.J."/>
            <person name="Chevrette M.G."/>
            <person name="De Carvalho L.P.S."/>
            <person name="Shen B."/>
        </authorList>
    </citation>
    <scope>NUCLEOTIDE SEQUENCE [LARGE SCALE GENOMIC DNA]</scope>
    <source>
        <strain evidence="1 2">NPDC050545</strain>
    </source>
</reference>
<evidence type="ECO:0000313" key="2">
    <source>
        <dbReference type="Proteomes" id="UP001612741"/>
    </source>
</evidence>
<proteinExistence type="predicted"/>
<name>A0ABW7Z0X3_9ACTN</name>
<protein>
    <submittedName>
        <fullName evidence="1">Uncharacterized protein</fullName>
    </submittedName>
</protein>
<evidence type="ECO:0000313" key="1">
    <source>
        <dbReference type="EMBL" id="MFI6501179.1"/>
    </source>
</evidence>
<sequence>MTTAMPPATRRVILRRRIRLLVAATNAYNVAEAAGAIASSAARKEGRDAWRGDARCTVPDTCADGCCP</sequence>
<accession>A0ABW7Z0X3</accession>
<dbReference type="EMBL" id="JBITGY010000007">
    <property type="protein sequence ID" value="MFI6501179.1"/>
    <property type="molecule type" value="Genomic_DNA"/>
</dbReference>
<dbReference type="RefSeq" id="WP_397085532.1">
    <property type="nucleotide sequence ID" value="NZ_JBITGY010000007.1"/>
</dbReference>
<gene>
    <name evidence="1" type="ORF">ACIBG2_27635</name>
</gene>